<dbReference type="InterPro" id="IPR001623">
    <property type="entry name" value="DnaJ_domain"/>
</dbReference>
<dbReference type="HOGENOM" id="CLU_068529_2_0_4"/>
<evidence type="ECO:0000259" key="5">
    <source>
        <dbReference type="PROSITE" id="PS50076"/>
    </source>
</evidence>
<dbReference type="GO" id="GO:1990230">
    <property type="term" value="C:iron-sulfur cluster transfer complex"/>
    <property type="evidence" value="ECO:0007669"/>
    <property type="project" value="TreeGrafter"/>
</dbReference>
<dbReference type="Gene3D" id="1.20.1280.20">
    <property type="entry name" value="HscB, C-terminal domain"/>
    <property type="match status" value="1"/>
</dbReference>
<dbReference type="GO" id="GO:0051087">
    <property type="term" value="F:protein-folding chaperone binding"/>
    <property type="evidence" value="ECO:0007669"/>
    <property type="project" value="InterPro"/>
</dbReference>
<dbReference type="PANTHER" id="PTHR14021:SF15">
    <property type="entry name" value="IRON-SULFUR CLUSTER CO-CHAPERONE PROTEIN HSCB"/>
    <property type="match status" value="1"/>
</dbReference>
<dbReference type="OrthoDB" id="287587at2"/>
<comment type="subunit">
    <text evidence="4">Interacts with HscA and stimulates its ATPase activity.</text>
</comment>
<dbReference type="InterPro" id="IPR036386">
    <property type="entry name" value="HscB_C_sf"/>
</dbReference>
<dbReference type="GO" id="GO:0044571">
    <property type="term" value="P:[2Fe-2S] cluster assembly"/>
    <property type="evidence" value="ECO:0007669"/>
    <property type="project" value="InterPro"/>
</dbReference>
<dbReference type="InterPro" id="IPR036869">
    <property type="entry name" value="J_dom_sf"/>
</dbReference>
<dbReference type="GO" id="GO:0051259">
    <property type="term" value="P:protein complex oligomerization"/>
    <property type="evidence" value="ECO:0007669"/>
    <property type="project" value="InterPro"/>
</dbReference>
<accession>V9H9B6</accession>
<evidence type="ECO:0000313" key="6">
    <source>
        <dbReference type="EMBL" id="EFG31609.1"/>
    </source>
</evidence>
<dbReference type="AlphaFoldDB" id="V9H9B6"/>
<dbReference type="Pfam" id="PF07743">
    <property type="entry name" value="HSCB_C"/>
    <property type="match status" value="1"/>
</dbReference>
<dbReference type="SUPFAM" id="SSF47144">
    <property type="entry name" value="HSC20 (HSCB), C-terminal oligomerisation domain"/>
    <property type="match status" value="1"/>
</dbReference>
<name>V9H9B6_9NEIS</name>
<reference evidence="6 7" key="1">
    <citation type="submission" date="2010-03" db="EMBL/GenBank/DDBJ databases">
        <authorList>
            <consortium name="The Broad Institute Genome Sequencing Platform"/>
            <person name="Ward D."/>
            <person name="Earl A."/>
            <person name="Feldgarden M."/>
            <person name="Gevers D."/>
            <person name="Young S."/>
            <person name="Zeng Q."/>
            <person name="Koehrsen M."/>
            <person name="Alvarado L."/>
            <person name="Berlin A.M."/>
            <person name="Borenstein D."/>
            <person name="Chapman S.B."/>
            <person name="Chen Z."/>
            <person name="Engels R."/>
            <person name="Freedman E."/>
            <person name="Gellesch M."/>
            <person name="Goldberg J."/>
            <person name="Griggs A."/>
            <person name="Gujja S."/>
            <person name="Heilman E.R."/>
            <person name="Heiman D.I."/>
            <person name="Hepburn T.A."/>
            <person name="Howarth C."/>
            <person name="Jen D."/>
            <person name="Larson L."/>
            <person name="Mehta T."/>
            <person name="Park D."/>
            <person name="Pearson M."/>
            <person name="Richards J."/>
            <person name="Roberts A."/>
            <person name="Saif S."/>
            <person name="Shea T.D."/>
            <person name="Shenoy N."/>
            <person name="Sisk P."/>
            <person name="Stolte C."/>
            <person name="Sykes S.N."/>
            <person name="Walk T."/>
            <person name="White J."/>
            <person name="Yandava C."/>
            <person name="Izard J."/>
            <person name="Baranova O.V."/>
            <person name="Blanton J.M."/>
            <person name="Tanner A.C."/>
            <person name="Dewhirst F."/>
            <person name="Haas B."/>
            <person name="Nusbaum C."/>
            <person name="Birren B."/>
        </authorList>
    </citation>
    <scope>NUCLEOTIDE SEQUENCE [LARGE SCALE GENOMIC DNA]</scope>
    <source>
        <strain evidence="6 7">ATCC 29453</strain>
    </source>
</reference>
<evidence type="ECO:0000313" key="7">
    <source>
        <dbReference type="Proteomes" id="UP000017813"/>
    </source>
</evidence>
<keyword evidence="2 4" id="KW-0143">Chaperone</keyword>
<dbReference type="HAMAP" id="MF_00682">
    <property type="entry name" value="HscB"/>
    <property type="match status" value="1"/>
</dbReference>
<reference evidence="6 7" key="2">
    <citation type="submission" date="2011-10" db="EMBL/GenBank/DDBJ databases">
        <title>The Genome Sequence of Simonsiella muelleri ATCC 29453.</title>
        <authorList>
            <consortium name="The Broad Institute Genome Sequencing Platform"/>
            <consortium name="The Broad Institute Genome Sequencing Center for Infectious Disease"/>
            <person name="Earl A."/>
            <person name="Ward D."/>
            <person name="Feldgarden M."/>
            <person name="Gevers D."/>
            <person name="Izard J."/>
            <person name="Baranova O.V."/>
            <person name="Blanton J.M."/>
            <person name="Tanner A.C."/>
            <person name="Dewhirst F."/>
            <person name="Young S.K."/>
            <person name="Zeng Q."/>
            <person name="Gargeya S."/>
            <person name="Fitzgerald M."/>
            <person name="Haas B."/>
            <person name="Abouelleil A."/>
            <person name="Alvarado L."/>
            <person name="Arachchi H.M."/>
            <person name="Berlin A."/>
            <person name="Brown A."/>
            <person name="Chapman S.B."/>
            <person name="Chen Z."/>
            <person name="Dunbar C."/>
            <person name="Freedman E."/>
            <person name="Gearin G."/>
            <person name="Goldberg J."/>
            <person name="Griggs A."/>
            <person name="Gujja S."/>
            <person name="Heiman D."/>
            <person name="Howarth C."/>
            <person name="Larson L."/>
            <person name="Lui A."/>
            <person name="MacDonald P.J.P."/>
            <person name="Montmayeur A."/>
            <person name="Murphy C."/>
            <person name="Neiman D."/>
            <person name="Pearson M."/>
            <person name="Priest M."/>
            <person name="Roberts A."/>
            <person name="Saif S."/>
            <person name="Shea T."/>
            <person name="Shenoy N."/>
            <person name="Sisk P."/>
            <person name="Stolte C."/>
            <person name="Sykes S."/>
            <person name="Wortman J."/>
            <person name="Nusbaum C."/>
            <person name="Birren B."/>
        </authorList>
    </citation>
    <scope>NUCLEOTIDE SEQUENCE [LARGE SCALE GENOMIC DNA]</scope>
    <source>
        <strain evidence="6 7">ATCC 29453</strain>
    </source>
</reference>
<dbReference type="RefSeq" id="WP_002640937.1">
    <property type="nucleotide sequence ID" value="NZ_CP019448.1"/>
</dbReference>
<dbReference type="CDD" id="cd06257">
    <property type="entry name" value="DnaJ"/>
    <property type="match status" value="1"/>
</dbReference>
<comment type="caution">
    <text evidence="6">The sequence shown here is derived from an EMBL/GenBank/DDBJ whole genome shotgun (WGS) entry which is preliminary data.</text>
</comment>
<dbReference type="GO" id="GO:0006457">
    <property type="term" value="P:protein folding"/>
    <property type="evidence" value="ECO:0007669"/>
    <property type="project" value="UniProtKB-UniRule"/>
</dbReference>
<evidence type="ECO:0000256" key="2">
    <source>
        <dbReference type="ARBA" id="ARBA00023186"/>
    </source>
</evidence>
<sequence length="165" mass="19129">MNTHFSLFRLPETFELDNQILEQRYRTLAAQFHPDKFAAASGFEQKQAVMMTATLNEAHRVLRDVIERAAYLLKLNNIDADSPEHTHFEPEFLMQQMAWRETLMDAKLENNAAALTELAQTINQAQTELHRNLQVAFSENHLEKAAELVRQGRFLQKLQQEIHAV</sequence>
<feature type="domain" description="J" evidence="5">
    <location>
        <begin position="3"/>
        <end position="75"/>
    </location>
</feature>
<dbReference type="Proteomes" id="UP000017813">
    <property type="component" value="Unassembled WGS sequence"/>
</dbReference>
<dbReference type="EMBL" id="ADCY02000001">
    <property type="protein sequence ID" value="EFG31609.1"/>
    <property type="molecule type" value="Genomic_DNA"/>
</dbReference>
<proteinExistence type="inferred from homology"/>
<dbReference type="SMART" id="SM00271">
    <property type="entry name" value="DnaJ"/>
    <property type="match status" value="1"/>
</dbReference>
<dbReference type="PANTHER" id="PTHR14021">
    <property type="entry name" value="IRON-SULFUR CLUSTER CO-CHAPERONE PROTEIN HSCB"/>
    <property type="match status" value="1"/>
</dbReference>
<dbReference type="GO" id="GO:0001671">
    <property type="term" value="F:ATPase activator activity"/>
    <property type="evidence" value="ECO:0007669"/>
    <property type="project" value="InterPro"/>
</dbReference>
<organism evidence="6 7">
    <name type="scientific">Simonsiella muelleri ATCC 29453</name>
    <dbReference type="NCBI Taxonomy" id="641147"/>
    <lineage>
        <taxon>Bacteria</taxon>
        <taxon>Pseudomonadati</taxon>
        <taxon>Pseudomonadota</taxon>
        <taxon>Betaproteobacteria</taxon>
        <taxon>Neisseriales</taxon>
        <taxon>Neisseriaceae</taxon>
        <taxon>Simonsiella</taxon>
    </lineage>
</organism>
<evidence type="ECO:0000256" key="1">
    <source>
        <dbReference type="ARBA" id="ARBA00010476"/>
    </source>
</evidence>
<evidence type="ECO:0000256" key="4">
    <source>
        <dbReference type="HAMAP-Rule" id="MF_00682"/>
    </source>
</evidence>
<comment type="function">
    <text evidence="3 4">Co-chaperone involved in the maturation of iron-sulfur cluster-containing proteins. Seems to help targeting proteins to be folded toward HscA.</text>
</comment>
<dbReference type="InterPro" id="IPR009073">
    <property type="entry name" value="HscB_oligo_C"/>
</dbReference>
<dbReference type="PROSITE" id="PS50076">
    <property type="entry name" value="DNAJ_2"/>
    <property type="match status" value="1"/>
</dbReference>
<dbReference type="Gene3D" id="1.10.287.110">
    <property type="entry name" value="DnaJ domain"/>
    <property type="match status" value="1"/>
</dbReference>
<dbReference type="InterPro" id="IPR004640">
    <property type="entry name" value="HscB"/>
</dbReference>
<protein>
    <recommendedName>
        <fullName evidence="4">Co-chaperone protein HscB homolog</fullName>
    </recommendedName>
</protein>
<evidence type="ECO:0000256" key="3">
    <source>
        <dbReference type="ARBA" id="ARBA00025596"/>
    </source>
</evidence>
<gene>
    <name evidence="4" type="primary">hscB</name>
    <name evidence="6" type="ORF">HMPREF9021_00004</name>
</gene>
<dbReference type="STRING" id="641147.HMPREF9021_00004"/>
<dbReference type="eggNOG" id="COG1076">
    <property type="taxonomic scope" value="Bacteria"/>
</dbReference>
<dbReference type="KEGG" id="smur:BWP33_02545"/>
<dbReference type="SUPFAM" id="SSF46565">
    <property type="entry name" value="Chaperone J-domain"/>
    <property type="match status" value="1"/>
</dbReference>
<comment type="similarity">
    <text evidence="1 4">Belongs to the HscB family.</text>
</comment>
<keyword evidence="7" id="KW-1185">Reference proteome</keyword>
<dbReference type="NCBIfam" id="TIGR00714">
    <property type="entry name" value="hscB"/>
    <property type="match status" value="1"/>
</dbReference>